<dbReference type="EMBL" id="OIVN01000135">
    <property type="protein sequence ID" value="SPC74929.1"/>
    <property type="molecule type" value="Genomic_DNA"/>
</dbReference>
<evidence type="ECO:0000256" key="4">
    <source>
        <dbReference type="ARBA" id="ARBA00023136"/>
    </source>
</evidence>
<feature type="region of interest" description="Disordered" evidence="8">
    <location>
        <begin position="253"/>
        <end position="372"/>
    </location>
</feature>
<comment type="similarity">
    <text evidence="3 7">Belongs to the clathrin light chain family.</text>
</comment>
<evidence type="ECO:0000256" key="8">
    <source>
        <dbReference type="SAM" id="MobiDB-lite"/>
    </source>
</evidence>
<dbReference type="GO" id="GO:0006886">
    <property type="term" value="P:intracellular protein transport"/>
    <property type="evidence" value="ECO:0007669"/>
    <property type="project" value="InterPro"/>
</dbReference>
<comment type="function">
    <text evidence="1 7">Clathrin is the major protein of the polyhedral coat of coated pits and vesicles.</text>
</comment>
<dbReference type="GO" id="GO:0030130">
    <property type="term" value="C:clathrin coat of trans-Golgi network vesicle"/>
    <property type="evidence" value="ECO:0007669"/>
    <property type="project" value="InterPro"/>
</dbReference>
<dbReference type="PANTHER" id="PTHR10639:SF7">
    <property type="entry name" value="CLATHRIN LIGHT CHAIN"/>
    <property type="match status" value="1"/>
</dbReference>
<keyword evidence="5 7" id="KW-0168">Coated pit</keyword>
<feature type="region of interest" description="Disordered" evidence="8">
    <location>
        <begin position="18"/>
        <end position="43"/>
    </location>
</feature>
<dbReference type="AlphaFoldDB" id="A0A2N9EK28"/>
<evidence type="ECO:0000256" key="5">
    <source>
        <dbReference type="ARBA" id="ARBA00023176"/>
    </source>
</evidence>
<dbReference type="GO" id="GO:0030132">
    <property type="term" value="C:clathrin coat of coated pit"/>
    <property type="evidence" value="ECO:0007669"/>
    <property type="project" value="InterPro"/>
</dbReference>
<evidence type="ECO:0000256" key="7">
    <source>
        <dbReference type="RuleBase" id="RU363137"/>
    </source>
</evidence>
<evidence type="ECO:0000256" key="1">
    <source>
        <dbReference type="ARBA" id="ARBA00003913"/>
    </source>
</evidence>
<feature type="compositionally biased region" description="Basic and acidic residues" evidence="8">
    <location>
        <begin position="253"/>
        <end position="263"/>
    </location>
</feature>
<name>A0A2N9EK28_FAGSY</name>
<feature type="compositionally biased region" description="Low complexity" evidence="8">
    <location>
        <begin position="331"/>
        <end position="343"/>
    </location>
</feature>
<reference evidence="9" key="1">
    <citation type="submission" date="2018-02" db="EMBL/GenBank/DDBJ databases">
        <authorList>
            <person name="Cohen D.B."/>
            <person name="Kent A.D."/>
        </authorList>
    </citation>
    <scope>NUCLEOTIDE SEQUENCE</scope>
</reference>
<protein>
    <recommendedName>
        <fullName evidence="7">Clathrin light chain</fullName>
    </recommendedName>
</protein>
<feature type="compositionally biased region" description="Basic and acidic residues" evidence="8">
    <location>
        <begin position="306"/>
        <end position="330"/>
    </location>
</feature>
<keyword evidence="6 7" id="KW-0968">Cytoplasmic vesicle</keyword>
<sequence>MSSFDAFGIDGEEINVNDSSRHFIDDEDEQSFTAAPGGYGSYSNFPPSGAVDFSGGFPEDDDVAVDHTSASPEIFGFDDPNPSYSQSPFDPIHVENGNGNEKGYGGLGGNGIGDDVFSDGPVLPPPTEMEPEEGFALREWRRCLSDICGPAVSHCIAFLNRSMIAASQNAILLEEKEKREKEMRNQIIIEAEDYIQAFYEKRKLNVESNRVNNREREKLFLANQEKFHKTADKQYWKAIAELIPYEVPNIEKKRGKKDQDKKPSITVVQGPKPGKPTDLSRMRQILVKLKHTPPPHMIPPPPAPAKDGKDGKEGKDGKDGKDAKKGKDEASNATGAAAAGETAVPIKDVTSNGIPNTSEQEVPANAEEQTAA</sequence>
<evidence type="ECO:0000256" key="6">
    <source>
        <dbReference type="ARBA" id="ARBA00023329"/>
    </source>
</evidence>
<dbReference type="GO" id="GO:0005198">
    <property type="term" value="F:structural molecule activity"/>
    <property type="evidence" value="ECO:0007669"/>
    <property type="project" value="InterPro"/>
</dbReference>
<accession>A0A2N9EK28</accession>
<keyword evidence="4 7" id="KW-0472">Membrane</keyword>
<dbReference type="PANTHER" id="PTHR10639">
    <property type="entry name" value="CLATHRIN LIGHT CHAIN"/>
    <property type="match status" value="1"/>
</dbReference>
<proteinExistence type="inferred from homology"/>
<organism evidence="9">
    <name type="scientific">Fagus sylvatica</name>
    <name type="common">Beechnut</name>
    <dbReference type="NCBI Taxonomy" id="28930"/>
    <lineage>
        <taxon>Eukaryota</taxon>
        <taxon>Viridiplantae</taxon>
        <taxon>Streptophyta</taxon>
        <taxon>Embryophyta</taxon>
        <taxon>Tracheophyta</taxon>
        <taxon>Spermatophyta</taxon>
        <taxon>Magnoliopsida</taxon>
        <taxon>eudicotyledons</taxon>
        <taxon>Gunneridae</taxon>
        <taxon>Pentapetalae</taxon>
        <taxon>rosids</taxon>
        <taxon>fabids</taxon>
        <taxon>Fagales</taxon>
        <taxon>Fagaceae</taxon>
        <taxon>Fagus</taxon>
    </lineage>
</organism>
<feature type="compositionally biased region" description="Polar residues" evidence="8">
    <location>
        <begin position="349"/>
        <end position="360"/>
    </location>
</feature>
<dbReference type="GO" id="GO:0032050">
    <property type="term" value="F:clathrin heavy chain binding"/>
    <property type="evidence" value="ECO:0007669"/>
    <property type="project" value="TreeGrafter"/>
</dbReference>
<dbReference type="Pfam" id="PF01086">
    <property type="entry name" value="Clathrin_lg_ch"/>
    <property type="match status" value="1"/>
</dbReference>
<dbReference type="InterPro" id="IPR000996">
    <property type="entry name" value="Clathrin_L-chain"/>
</dbReference>
<evidence type="ECO:0000256" key="2">
    <source>
        <dbReference type="ARBA" id="ARBA00004180"/>
    </source>
</evidence>
<evidence type="ECO:0000256" key="3">
    <source>
        <dbReference type="ARBA" id="ARBA00005263"/>
    </source>
</evidence>
<feature type="compositionally biased region" description="Pro residues" evidence="8">
    <location>
        <begin position="294"/>
        <end position="304"/>
    </location>
</feature>
<dbReference type="GO" id="GO:0072583">
    <property type="term" value="P:clathrin-dependent endocytosis"/>
    <property type="evidence" value="ECO:0007669"/>
    <property type="project" value="TreeGrafter"/>
</dbReference>
<evidence type="ECO:0000313" key="9">
    <source>
        <dbReference type="EMBL" id="SPC74929.1"/>
    </source>
</evidence>
<comment type="subcellular location">
    <subcellularLocation>
        <location evidence="2 7">Cytoplasmic vesicle membrane</location>
        <topology evidence="2 7">Peripheral membrane protein</topology>
        <orientation evidence="2 7">Cytoplasmic side</orientation>
    </subcellularLocation>
    <subcellularLocation>
        <location evidence="7">Membrane</location>
        <location evidence="7">Coated pit</location>
        <topology evidence="7">Peripheral membrane protein</topology>
        <orientation evidence="7">Cytoplasmic side</orientation>
    </subcellularLocation>
    <text evidence="7">Cytoplasmic face of coated pits and vesicles.</text>
</comment>
<gene>
    <name evidence="9" type="ORF">FSB_LOCUS2811</name>
</gene>